<dbReference type="PANTHER" id="PTHR24305">
    <property type="entry name" value="CYTOCHROME P450"/>
    <property type="match status" value="1"/>
</dbReference>
<evidence type="ECO:0000256" key="6">
    <source>
        <dbReference type="ARBA" id="ARBA00023002"/>
    </source>
</evidence>
<dbReference type="PANTHER" id="PTHR24305:SF107">
    <property type="entry name" value="P450, PUTATIVE (EUROFUNG)-RELATED"/>
    <property type="match status" value="1"/>
</dbReference>
<proteinExistence type="inferred from homology"/>
<dbReference type="GO" id="GO:0020037">
    <property type="term" value="F:heme binding"/>
    <property type="evidence" value="ECO:0007669"/>
    <property type="project" value="InterPro"/>
</dbReference>
<keyword evidence="10" id="KW-0812">Transmembrane</keyword>
<evidence type="ECO:0000256" key="9">
    <source>
        <dbReference type="PIRSR" id="PIRSR602403-1"/>
    </source>
</evidence>
<dbReference type="OrthoDB" id="10029320at2759"/>
<dbReference type="InterPro" id="IPR036396">
    <property type="entry name" value="Cyt_P450_sf"/>
</dbReference>
<dbReference type="EMBL" id="MCFJ01000018">
    <property type="protein sequence ID" value="ORY57790.1"/>
    <property type="molecule type" value="Genomic_DNA"/>
</dbReference>
<dbReference type="GeneID" id="63781049"/>
<keyword evidence="7 9" id="KW-0408">Iron</keyword>
<accession>A0A1Y2DET5</accession>
<dbReference type="RefSeq" id="XP_040710919.1">
    <property type="nucleotide sequence ID" value="XM_040864837.1"/>
</dbReference>
<dbReference type="PRINTS" id="PR00465">
    <property type="entry name" value="EP450IV"/>
</dbReference>
<dbReference type="Gene3D" id="1.10.630.10">
    <property type="entry name" value="Cytochrome P450"/>
    <property type="match status" value="1"/>
</dbReference>
<keyword evidence="6" id="KW-0560">Oxidoreductase</keyword>
<dbReference type="AlphaFoldDB" id="A0A1Y2DET5"/>
<sequence>MDTDVHEWACVLLITLGLLVATVVTVQLLYQTYVWRSRFRKMKAQGIPIMEGHSWILGHLLVMGKLRQGLPRRAHPNYLSKAIIENYKTLFPGETHCPPMVYIDFWPVEAPTALMLHPDVSKQCTQEKNYPRFPNVKNYMQALTGAKDLISSDGEEWRLWRSRLNPGFSARNVMSLIPAMLEEATIFVENLQRLAGKDGQWGDVFQLQDVTTDLTLDIIGRATLDIRFNEQTRGPGPVKTALVDTISHMYVRNMRTFLRWSSPWRHYALWRNNRIMRSALELYVREQIRADTHKKTVVNLVLKVTKVEQEGNRNLSVDSKFIDGVINQLKLFLFAGHDTTATTICWCFHNLEKYPVALQKLRKEHNTVLGEQPNPEAIADVLHSSPHLLNSLPYTLAVVKETLRLYPGPGTVRLGLPGWTMSEPNARRTLPTDGLMLWDGILGIHTHPDLWPHPKEFIPERWLVPEADPLYPPKHGWRPFSQGIMNCIGQELAMMEMKIVLALSVRQVDVRSAWDEWDAKLGGNAVKDTYEGDRAYQTALGTPQVKDRMPVRVRVRQ</sequence>
<dbReference type="STRING" id="1141098.A0A1Y2DET5"/>
<keyword evidence="10" id="KW-0472">Membrane</keyword>
<comment type="similarity">
    <text evidence="3">Belongs to the cytochrome P450 family.</text>
</comment>
<comment type="cofactor">
    <cofactor evidence="1 9">
        <name>heme</name>
        <dbReference type="ChEBI" id="CHEBI:30413"/>
    </cofactor>
</comment>
<dbReference type="InterPro" id="IPR050121">
    <property type="entry name" value="Cytochrome_P450_monoxygenase"/>
</dbReference>
<gene>
    <name evidence="11" type="ORF">BCR38DRAFT_501381</name>
</gene>
<comment type="pathway">
    <text evidence="2">Secondary metabolite biosynthesis.</text>
</comment>
<comment type="caution">
    <text evidence="11">The sequence shown here is derived from an EMBL/GenBank/DDBJ whole genome shotgun (WGS) entry which is preliminary data.</text>
</comment>
<dbReference type="InterPro" id="IPR002403">
    <property type="entry name" value="Cyt_P450_E_grp-IV"/>
</dbReference>
<dbReference type="SUPFAM" id="SSF48264">
    <property type="entry name" value="Cytochrome P450"/>
    <property type="match status" value="1"/>
</dbReference>
<protein>
    <submittedName>
        <fullName evidence="11">Cytochrome P450 4V3</fullName>
    </submittedName>
</protein>
<dbReference type="Pfam" id="PF00067">
    <property type="entry name" value="p450"/>
    <property type="match status" value="1"/>
</dbReference>
<organism evidence="11 12">
    <name type="scientific">Pseudomassariella vexata</name>
    <dbReference type="NCBI Taxonomy" id="1141098"/>
    <lineage>
        <taxon>Eukaryota</taxon>
        <taxon>Fungi</taxon>
        <taxon>Dikarya</taxon>
        <taxon>Ascomycota</taxon>
        <taxon>Pezizomycotina</taxon>
        <taxon>Sordariomycetes</taxon>
        <taxon>Xylariomycetidae</taxon>
        <taxon>Amphisphaeriales</taxon>
        <taxon>Pseudomassariaceae</taxon>
        <taxon>Pseudomassariella</taxon>
    </lineage>
</organism>
<feature type="transmembrane region" description="Helical" evidence="10">
    <location>
        <begin position="12"/>
        <end position="33"/>
    </location>
</feature>
<keyword evidence="5 9" id="KW-0479">Metal-binding</keyword>
<name>A0A1Y2DET5_9PEZI</name>
<dbReference type="GO" id="GO:0005506">
    <property type="term" value="F:iron ion binding"/>
    <property type="evidence" value="ECO:0007669"/>
    <property type="project" value="InterPro"/>
</dbReference>
<dbReference type="InterPro" id="IPR001128">
    <property type="entry name" value="Cyt_P450"/>
</dbReference>
<feature type="binding site" description="axial binding residue" evidence="9">
    <location>
        <position position="487"/>
    </location>
    <ligand>
        <name>heme</name>
        <dbReference type="ChEBI" id="CHEBI:30413"/>
    </ligand>
    <ligandPart>
        <name>Fe</name>
        <dbReference type="ChEBI" id="CHEBI:18248"/>
    </ligandPart>
</feature>
<keyword evidence="8" id="KW-0503">Monooxygenase</keyword>
<evidence type="ECO:0000256" key="10">
    <source>
        <dbReference type="SAM" id="Phobius"/>
    </source>
</evidence>
<reference evidence="11 12" key="1">
    <citation type="submission" date="2016-07" db="EMBL/GenBank/DDBJ databases">
        <title>Pervasive Adenine N6-methylation of Active Genes in Fungi.</title>
        <authorList>
            <consortium name="DOE Joint Genome Institute"/>
            <person name="Mondo S.J."/>
            <person name="Dannebaum R.O."/>
            <person name="Kuo R.C."/>
            <person name="Labutti K."/>
            <person name="Haridas S."/>
            <person name="Kuo A."/>
            <person name="Salamov A."/>
            <person name="Ahrendt S.R."/>
            <person name="Lipzen A."/>
            <person name="Sullivan W."/>
            <person name="Andreopoulos W.B."/>
            <person name="Clum A."/>
            <person name="Lindquist E."/>
            <person name="Daum C."/>
            <person name="Ramamoorthy G.K."/>
            <person name="Gryganskyi A."/>
            <person name="Culley D."/>
            <person name="Magnuson J.K."/>
            <person name="James T.Y."/>
            <person name="O'Malley M.A."/>
            <person name="Stajich J.E."/>
            <person name="Spatafora J.W."/>
            <person name="Visel A."/>
            <person name="Grigoriev I.V."/>
        </authorList>
    </citation>
    <scope>NUCLEOTIDE SEQUENCE [LARGE SCALE GENOMIC DNA]</scope>
    <source>
        <strain evidence="11 12">CBS 129021</strain>
    </source>
</reference>
<evidence type="ECO:0000256" key="7">
    <source>
        <dbReference type="ARBA" id="ARBA00023004"/>
    </source>
</evidence>
<keyword evidence="12" id="KW-1185">Reference proteome</keyword>
<dbReference type="Proteomes" id="UP000193689">
    <property type="component" value="Unassembled WGS sequence"/>
</dbReference>
<dbReference type="GO" id="GO:0004497">
    <property type="term" value="F:monooxygenase activity"/>
    <property type="evidence" value="ECO:0007669"/>
    <property type="project" value="UniProtKB-KW"/>
</dbReference>
<dbReference type="CDD" id="cd11051">
    <property type="entry name" value="CYP59-like"/>
    <property type="match status" value="1"/>
</dbReference>
<evidence type="ECO:0000256" key="3">
    <source>
        <dbReference type="ARBA" id="ARBA00010617"/>
    </source>
</evidence>
<evidence type="ECO:0000256" key="2">
    <source>
        <dbReference type="ARBA" id="ARBA00005179"/>
    </source>
</evidence>
<evidence type="ECO:0000256" key="8">
    <source>
        <dbReference type="ARBA" id="ARBA00023033"/>
    </source>
</evidence>
<dbReference type="InParanoid" id="A0A1Y2DET5"/>
<evidence type="ECO:0000256" key="4">
    <source>
        <dbReference type="ARBA" id="ARBA00022617"/>
    </source>
</evidence>
<keyword evidence="10" id="KW-1133">Transmembrane helix</keyword>
<dbReference type="GO" id="GO:0016705">
    <property type="term" value="F:oxidoreductase activity, acting on paired donors, with incorporation or reduction of molecular oxygen"/>
    <property type="evidence" value="ECO:0007669"/>
    <property type="project" value="InterPro"/>
</dbReference>
<keyword evidence="4 9" id="KW-0349">Heme</keyword>
<dbReference type="PRINTS" id="PR00385">
    <property type="entry name" value="P450"/>
</dbReference>
<evidence type="ECO:0000313" key="12">
    <source>
        <dbReference type="Proteomes" id="UP000193689"/>
    </source>
</evidence>
<evidence type="ECO:0000313" key="11">
    <source>
        <dbReference type="EMBL" id="ORY57790.1"/>
    </source>
</evidence>
<evidence type="ECO:0000256" key="1">
    <source>
        <dbReference type="ARBA" id="ARBA00001971"/>
    </source>
</evidence>
<evidence type="ECO:0000256" key="5">
    <source>
        <dbReference type="ARBA" id="ARBA00022723"/>
    </source>
</evidence>